<protein>
    <submittedName>
        <fullName evidence="2">Putative MerR family transcriptional regulator</fullName>
    </submittedName>
</protein>
<dbReference type="InterPro" id="IPR011256">
    <property type="entry name" value="Reg_factor_effector_dom_sf"/>
</dbReference>
<dbReference type="Gene3D" id="3.20.80.10">
    <property type="entry name" value="Regulatory factor, effector binding domain"/>
    <property type="match status" value="1"/>
</dbReference>
<dbReference type="InterPro" id="IPR010499">
    <property type="entry name" value="AraC_E-bd"/>
</dbReference>
<sequence>MSDTPTPATAVEYVEVSAVPTVVVRARDYPMDQMPALFDSTFSAMFPALAQRGIAPAGPPFSLHHRIPDATADLEVGIPLTEPLSEPITVGEVELTASELPAGTVARTSYRGGYEGLGDAWGGFMGAIVAAGRAPNFPFWEVYVTEPRPDMDPATLQTDLVTLVSPAS</sequence>
<name>K6WPK0_9MICO</name>
<dbReference type="OrthoDB" id="795001at2"/>
<proteinExistence type="predicted"/>
<dbReference type="SUPFAM" id="SSF55136">
    <property type="entry name" value="Probable bacterial effector-binding domain"/>
    <property type="match status" value="1"/>
</dbReference>
<comment type="caution">
    <text evidence="2">The sequence shown here is derived from an EMBL/GenBank/DDBJ whole genome shotgun (WGS) entry which is preliminary data.</text>
</comment>
<dbReference type="AlphaFoldDB" id="K6WPK0"/>
<evidence type="ECO:0000313" key="3">
    <source>
        <dbReference type="Proteomes" id="UP000008366"/>
    </source>
</evidence>
<organism evidence="2 3">
    <name type="scientific">Kineosphaera limosa NBRC 100340</name>
    <dbReference type="NCBI Taxonomy" id="1184609"/>
    <lineage>
        <taxon>Bacteria</taxon>
        <taxon>Bacillati</taxon>
        <taxon>Actinomycetota</taxon>
        <taxon>Actinomycetes</taxon>
        <taxon>Micrococcales</taxon>
        <taxon>Dermatophilaceae</taxon>
        <taxon>Kineosphaera</taxon>
    </lineage>
</organism>
<evidence type="ECO:0000259" key="1">
    <source>
        <dbReference type="SMART" id="SM00871"/>
    </source>
</evidence>
<dbReference type="SMART" id="SM00871">
    <property type="entry name" value="AraC_E_bind"/>
    <property type="match status" value="1"/>
</dbReference>
<dbReference type="eggNOG" id="COG4978">
    <property type="taxonomic scope" value="Bacteria"/>
</dbReference>
<dbReference type="EMBL" id="BAHD01000026">
    <property type="protein sequence ID" value="GAB95751.1"/>
    <property type="molecule type" value="Genomic_DNA"/>
</dbReference>
<evidence type="ECO:0000313" key="2">
    <source>
        <dbReference type="EMBL" id="GAB95751.1"/>
    </source>
</evidence>
<feature type="domain" description="AraC effector-binding" evidence="1">
    <location>
        <begin position="9"/>
        <end position="165"/>
    </location>
</feature>
<reference evidence="2 3" key="1">
    <citation type="submission" date="2012-08" db="EMBL/GenBank/DDBJ databases">
        <title>Whole genome shotgun sequence of Kineosphaera limosa NBRC 100340.</title>
        <authorList>
            <person name="Yoshida I."/>
            <person name="Isaki S."/>
            <person name="Hosoyama A."/>
            <person name="Tsuchikane K."/>
            <person name="Katsumata H."/>
            <person name="Ando Y."/>
            <person name="Ohji S."/>
            <person name="Hamada M."/>
            <person name="Tamura T."/>
            <person name="Yamazoe A."/>
            <person name="Yamazaki S."/>
            <person name="Fujita N."/>
        </authorList>
    </citation>
    <scope>NUCLEOTIDE SEQUENCE [LARGE SCALE GENOMIC DNA]</scope>
    <source>
        <strain evidence="2 3">NBRC 100340</strain>
    </source>
</reference>
<dbReference type="Proteomes" id="UP000008366">
    <property type="component" value="Unassembled WGS sequence"/>
</dbReference>
<dbReference type="RefSeq" id="WP_006592283.1">
    <property type="nucleotide sequence ID" value="NZ_BAHD01000026.1"/>
</dbReference>
<gene>
    <name evidence="2" type="ORF">KILIM_026_00220</name>
</gene>
<accession>K6WPK0</accession>
<dbReference type="STRING" id="1184609.KILIM_026_00220"/>
<keyword evidence="3" id="KW-1185">Reference proteome</keyword>